<comment type="similarity">
    <text evidence="2">Belongs to the protein kinase superfamily. CAMK Ser/Thr protein kinase family.</text>
</comment>
<dbReference type="PANTHER" id="PTHR47633:SF3">
    <property type="entry name" value="STRIATED MUSCLE PREFERENTIALLY EXPRESSED PROTEIN KINASE"/>
    <property type="match status" value="1"/>
</dbReference>
<dbReference type="SUPFAM" id="SSF48726">
    <property type="entry name" value="Immunoglobulin"/>
    <property type="match status" value="2"/>
</dbReference>
<dbReference type="VEuPathDB" id="VectorBase:SSCA008905"/>
<protein>
    <recommendedName>
        <fullName evidence="7">Ig-like domain-containing protein</fullName>
    </recommendedName>
</protein>
<dbReference type="GO" id="GO:0030017">
    <property type="term" value="C:sarcomere"/>
    <property type="evidence" value="ECO:0007669"/>
    <property type="project" value="UniProtKB-SubCell"/>
</dbReference>
<evidence type="ECO:0000256" key="6">
    <source>
        <dbReference type="ARBA" id="ARBA00023319"/>
    </source>
</evidence>
<keyword evidence="5" id="KW-1015">Disulfide bond</keyword>
<accession>A0A131ZUH3</accession>
<dbReference type="Pfam" id="PF07679">
    <property type="entry name" value="I-set"/>
    <property type="match status" value="2"/>
</dbReference>
<keyword evidence="3" id="KW-0963">Cytoplasm</keyword>
<dbReference type="OrthoDB" id="2570713at2759"/>
<evidence type="ECO:0000313" key="8">
    <source>
        <dbReference type="EMBL" id="KPM02189.1"/>
    </source>
</evidence>
<sequence length="137" mass="15193">ELQDVVVSEDKPVAKLEAQIAGTPKPKVEWFKDNQKLEESSHLKMVNDGKDKYSLTILNVNSKDVGQYKILATNDLGKIESKAKISIGDGSKPDDAKKHSPEILKELQDVVVFEGQPVAKLEAQIAGNPKPKIEWFK</sequence>
<reference evidence="8 9" key="1">
    <citation type="journal article" date="2015" name="Parasit. Vectors">
        <title>Draft genome of the scabies mite.</title>
        <authorList>
            <person name="Rider S.D.Jr."/>
            <person name="Morgan M.S."/>
            <person name="Arlian L.G."/>
        </authorList>
    </citation>
    <scope>NUCLEOTIDE SEQUENCE [LARGE SCALE GENOMIC DNA]</scope>
    <source>
        <strain evidence="8">Arlian Lab</strain>
    </source>
</reference>
<keyword evidence="6" id="KW-0393">Immunoglobulin domain</keyword>
<dbReference type="InterPro" id="IPR007110">
    <property type="entry name" value="Ig-like_dom"/>
</dbReference>
<evidence type="ECO:0000256" key="3">
    <source>
        <dbReference type="ARBA" id="ARBA00022490"/>
    </source>
</evidence>
<dbReference type="PROSITE" id="PS50835">
    <property type="entry name" value="IG_LIKE"/>
    <property type="match status" value="2"/>
</dbReference>
<feature type="domain" description="Ig-like" evidence="7">
    <location>
        <begin position="101"/>
        <end position="137"/>
    </location>
</feature>
<dbReference type="GO" id="GO:0004674">
    <property type="term" value="F:protein serine/threonine kinase activity"/>
    <property type="evidence" value="ECO:0007669"/>
    <property type="project" value="UniProtKB-KW"/>
</dbReference>
<evidence type="ECO:0000256" key="4">
    <source>
        <dbReference type="ARBA" id="ARBA00022737"/>
    </source>
</evidence>
<dbReference type="Gene3D" id="2.60.40.10">
    <property type="entry name" value="Immunoglobulins"/>
    <property type="match status" value="2"/>
</dbReference>
<dbReference type="EMBL" id="JXLN01001112">
    <property type="protein sequence ID" value="KPM02189.1"/>
    <property type="molecule type" value="Genomic_DNA"/>
</dbReference>
<feature type="non-terminal residue" evidence="8">
    <location>
        <position position="1"/>
    </location>
</feature>
<organism evidence="8 9">
    <name type="scientific">Sarcoptes scabiei</name>
    <name type="common">Itch mite</name>
    <name type="synonym">Acarus scabiei</name>
    <dbReference type="NCBI Taxonomy" id="52283"/>
    <lineage>
        <taxon>Eukaryota</taxon>
        <taxon>Metazoa</taxon>
        <taxon>Ecdysozoa</taxon>
        <taxon>Arthropoda</taxon>
        <taxon>Chelicerata</taxon>
        <taxon>Arachnida</taxon>
        <taxon>Acari</taxon>
        <taxon>Acariformes</taxon>
        <taxon>Sarcoptiformes</taxon>
        <taxon>Astigmata</taxon>
        <taxon>Psoroptidia</taxon>
        <taxon>Sarcoptoidea</taxon>
        <taxon>Sarcoptidae</taxon>
        <taxon>Sarcoptinae</taxon>
        <taxon>Sarcoptes</taxon>
    </lineage>
</organism>
<comment type="caution">
    <text evidence="8">The sequence shown here is derived from an EMBL/GenBank/DDBJ whole genome shotgun (WGS) entry which is preliminary data.</text>
</comment>
<name>A0A131ZUH3_SARSC</name>
<dbReference type="InterPro" id="IPR036179">
    <property type="entry name" value="Ig-like_dom_sf"/>
</dbReference>
<dbReference type="PANTHER" id="PTHR47633">
    <property type="entry name" value="IMMUNOGLOBULIN"/>
    <property type="match status" value="1"/>
</dbReference>
<evidence type="ECO:0000256" key="2">
    <source>
        <dbReference type="ARBA" id="ARBA00006692"/>
    </source>
</evidence>
<dbReference type="Proteomes" id="UP000616769">
    <property type="component" value="Unassembled WGS sequence"/>
</dbReference>
<feature type="domain" description="Ig-like" evidence="7">
    <location>
        <begin position="1"/>
        <end position="86"/>
    </location>
</feature>
<evidence type="ECO:0000313" key="9">
    <source>
        <dbReference type="Proteomes" id="UP000616769"/>
    </source>
</evidence>
<dbReference type="FunFam" id="2.60.40.10:FF:000345">
    <property type="entry name" value="Muscle M-line assembly protein unc-89"/>
    <property type="match status" value="1"/>
</dbReference>
<feature type="non-terminal residue" evidence="8">
    <location>
        <position position="137"/>
    </location>
</feature>
<comment type="subcellular location">
    <subcellularLocation>
        <location evidence="1">Cytoplasm</location>
        <location evidence="1">Myofibril</location>
        <location evidence="1">Sarcomere</location>
    </subcellularLocation>
</comment>
<dbReference type="AlphaFoldDB" id="A0A131ZUH3"/>
<evidence type="ECO:0000256" key="5">
    <source>
        <dbReference type="ARBA" id="ARBA00023157"/>
    </source>
</evidence>
<proteinExistence type="inferred from homology"/>
<keyword evidence="4" id="KW-0677">Repeat</keyword>
<evidence type="ECO:0000256" key="1">
    <source>
        <dbReference type="ARBA" id="ARBA00004204"/>
    </source>
</evidence>
<gene>
    <name evidence="8" type="ORF">QR98_0005970</name>
</gene>
<dbReference type="InterPro" id="IPR013783">
    <property type="entry name" value="Ig-like_fold"/>
</dbReference>
<evidence type="ECO:0000259" key="7">
    <source>
        <dbReference type="PROSITE" id="PS50835"/>
    </source>
</evidence>
<dbReference type="InterPro" id="IPR013098">
    <property type="entry name" value="Ig_I-set"/>
</dbReference>